<name>A0A6J5KRT7_9CAUD</name>
<evidence type="ECO:0000313" key="1">
    <source>
        <dbReference type="EMBL" id="CAB4122949.1"/>
    </source>
</evidence>
<accession>A0A6J5KRT7</accession>
<gene>
    <name evidence="1" type="ORF">UFOVP28_86</name>
</gene>
<organism evidence="1">
    <name type="scientific">uncultured Caudovirales phage</name>
    <dbReference type="NCBI Taxonomy" id="2100421"/>
    <lineage>
        <taxon>Viruses</taxon>
        <taxon>Duplodnaviria</taxon>
        <taxon>Heunggongvirae</taxon>
        <taxon>Uroviricota</taxon>
        <taxon>Caudoviricetes</taxon>
        <taxon>Peduoviridae</taxon>
        <taxon>Maltschvirus</taxon>
        <taxon>Maltschvirus maltsch</taxon>
    </lineage>
</organism>
<protein>
    <submittedName>
        <fullName evidence="1">Uncharacterized protein</fullName>
    </submittedName>
</protein>
<reference evidence="1" key="1">
    <citation type="submission" date="2020-04" db="EMBL/GenBank/DDBJ databases">
        <authorList>
            <person name="Chiriac C."/>
            <person name="Salcher M."/>
            <person name="Ghai R."/>
            <person name="Kavagutti S V."/>
        </authorList>
    </citation>
    <scope>NUCLEOTIDE SEQUENCE</scope>
</reference>
<proteinExistence type="predicted"/>
<sequence length="66" mass="7331">MSIQDQIEPGARDDGNEPVQTALESIAISLKRIADVLEGTDKRASFSDRIYTALETVSINIMHRRS</sequence>
<dbReference type="EMBL" id="LR796165">
    <property type="protein sequence ID" value="CAB4122949.1"/>
    <property type="molecule type" value="Genomic_DNA"/>
</dbReference>